<evidence type="ECO:0000256" key="1">
    <source>
        <dbReference type="SAM" id="Phobius"/>
    </source>
</evidence>
<keyword evidence="1" id="KW-0812">Transmembrane</keyword>
<name>A3DKQ9_STAMF</name>
<keyword evidence="1" id="KW-0472">Membrane</keyword>
<dbReference type="GeneID" id="4906792"/>
<gene>
    <name evidence="2" type="ordered locus">Smar_0106</name>
</gene>
<feature type="transmembrane region" description="Helical" evidence="1">
    <location>
        <begin position="26"/>
        <end position="47"/>
    </location>
</feature>
<dbReference type="RefSeq" id="WP_011838410.1">
    <property type="nucleotide sequence ID" value="NC_009033.1"/>
</dbReference>
<evidence type="ECO:0000313" key="3">
    <source>
        <dbReference type="Proteomes" id="UP000000254"/>
    </source>
</evidence>
<dbReference type="HOGENOM" id="CLU_184957_0_0_2"/>
<proteinExistence type="predicted"/>
<dbReference type="AlphaFoldDB" id="A3DKQ9"/>
<dbReference type="Proteomes" id="UP000000254">
    <property type="component" value="Chromosome"/>
</dbReference>
<evidence type="ECO:0000313" key="2">
    <source>
        <dbReference type="EMBL" id="ABN69219.1"/>
    </source>
</evidence>
<keyword evidence="1" id="KW-1133">Transmembrane helix</keyword>
<dbReference type="OrthoDB" id="19216at2157"/>
<reference evidence="2 3" key="2">
    <citation type="journal article" date="2009" name="Stand. Genomic Sci.">
        <title>Complete genome sequence of Staphylothermus marinus Stetter and Fiala 1986 type strain F1.</title>
        <authorList>
            <person name="Anderson I.J."/>
            <person name="Sun H."/>
            <person name="Lapidus A."/>
            <person name="Copeland A."/>
            <person name="Glavina Del Rio T."/>
            <person name="Tice H."/>
            <person name="Dalin E."/>
            <person name="Lucas S."/>
            <person name="Barry K."/>
            <person name="Land M."/>
            <person name="Richardson P."/>
            <person name="Huber H."/>
            <person name="Kyrpides N.C."/>
        </authorList>
    </citation>
    <scope>NUCLEOTIDE SEQUENCE [LARGE SCALE GENOMIC DNA]</scope>
    <source>
        <strain evidence="3">ATCC 43588 / DSM 3639 / JCM 9404 / F1</strain>
    </source>
</reference>
<protein>
    <recommendedName>
        <fullName evidence="4">HMA domain-containing protein</fullName>
    </recommendedName>
</protein>
<dbReference type="EMBL" id="CP000575">
    <property type="protein sequence ID" value="ABN69219.1"/>
    <property type="molecule type" value="Genomic_DNA"/>
</dbReference>
<evidence type="ECO:0008006" key="4">
    <source>
        <dbReference type="Google" id="ProtNLM"/>
    </source>
</evidence>
<keyword evidence="3" id="KW-1185">Reference proteome</keyword>
<organism evidence="2 3">
    <name type="scientific">Staphylothermus marinus (strain ATCC 43588 / DSM 3639 / JCM 9404 / F1)</name>
    <dbReference type="NCBI Taxonomy" id="399550"/>
    <lineage>
        <taxon>Archaea</taxon>
        <taxon>Thermoproteota</taxon>
        <taxon>Thermoprotei</taxon>
        <taxon>Desulfurococcales</taxon>
        <taxon>Desulfurococcaceae</taxon>
        <taxon>Staphylothermus</taxon>
    </lineage>
</organism>
<reference evidence="3" key="1">
    <citation type="journal article" date="2009" name="BMC Genomics">
        <title>The complete genome sequence of Staphylothermus marinus reveals differences in sulfur metabolism among heterotrophic Crenarchaeota.</title>
        <authorList>
            <person name="Anderson I.J."/>
            <person name="Dharmarajan L."/>
            <person name="Rodriguez J."/>
            <person name="Hooper S."/>
            <person name="Porat I."/>
            <person name="Ulrich L.E."/>
            <person name="Elkins J.G."/>
            <person name="Mavromatis K."/>
            <person name="Sun H."/>
            <person name="Land M."/>
            <person name="Lapidus A."/>
            <person name="Lucas S."/>
            <person name="Barry K."/>
            <person name="Huber H."/>
            <person name="Zhulin I.B."/>
            <person name="Whitman W.B."/>
            <person name="Mukhopadhyay B."/>
            <person name="Woese C."/>
            <person name="Bristow J."/>
            <person name="Kyrpides N."/>
        </authorList>
    </citation>
    <scope>NUCLEOTIDE SEQUENCE [LARGE SCALE GENOMIC DNA]</scope>
    <source>
        <strain evidence="3">ATCC 43588 / DSM 3639 / JCM 9404 / F1</strain>
    </source>
</reference>
<sequence>MRIAKVLRLRLEGKGCGSCIAPAKRYFLGINGVIGVHIMGYYVYVIIDNKFDPLKIIKESRVTEYYWIREMSVENIDLDKLFEKLRTKSFSYRFS</sequence>
<dbReference type="eggNOG" id="arCOG08880">
    <property type="taxonomic scope" value="Archaea"/>
</dbReference>
<dbReference type="KEGG" id="smr:Smar_0106"/>
<accession>A3DKQ9</accession>